<dbReference type="Gene3D" id="3.90.180.10">
    <property type="entry name" value="Medium-chain alcohol dehydrogenases, catalytic domain"/>
    <property type="match status" value="1"/>
</dbReference>
<dbReference type="InterPro" id="IPR045010">
    <property type="entry name" value="MDR_fam"/>
</dbReference>
<dbReference type="CDD" id="cd05288">
    <property type="entry name" value="PGDH"/>
    <property type="match status" value="1"/>
</dbReference>
<evidence type="ECO:0000313" key="3">
    <source>
        <dbReference type="EMBL" id="PJK29637.1"/>
    </source>
</evidence>
<dbReference type="AlphaFoldDB" id="A0A2M9G1P3"/>
<dbReference type="EMBL" id="PHIG01000032">
    <property type="protein sequence ID" value="PJK29637.1"/>
    <property type="molecule type" value="Genomic_DNA"/>
</dbReference>
<dbReference type="PANTHER" id="PTHR43205">
    <property type="entry name" value="PROSTAGLANDIN REDUCTASE"/>
    <property type="match status" value="1"/>
</dbReference>
<dbReference type="InterPro" id="IPR013149">
    <property type="entry name" value="ADH-like_C"/>
</dbReference>
<dbReference type="PANTHER" id="PTHR43205:SF7">
    <property type="entry name" value="PROSTAGLANDIN REDUCTASE 1"/>
    <property type="match status" value="1"/>
</dbReference>
<dbReference type="RefSeq" id="WP_109793662.1">
    <property type="nucleotide sequence ID" value="NZ_PHIG01000032.1"/>
</dbReference>
<comment type="caution">
    <text evidence="3">The sequence shown here is derived from an EMBL/GenBank/DDBJ whole genome shotgun (WGS) entry which is preliminary data.</text>
</comment>
<feature type="domain" description="Enoyl reductase (ER)" evidence="2">
    <location>
        <begin position="16"/>
        <end position="332"/>
    </location>
</feature>
<dbReference type="SUPFAM" id="SSF50129">
    <property type="entry name" value="GroES-like"/>
    <property type="match status" value="2"/>
</dbReference>
<name>A0A2M9G1P3_9PROT</name>
<dbReference type="Gene3D" id="3.40.50.720">
    <property type="entry name" value="NAD(P)-binding Rossmann-like Domain"/>
    <property type="match status" value="1"/>
</dbReference>
<evidence type="ECO:0000313" key="4">
    <source>
        <dbReference type="Proteomes" id="UP000229498"/>
    </source>
</evidence>
<dbReference type="InterPro" id="IPR041694">
    <property type="entry name" value="ADH_N_2"/>
</dbReference>
<accession>A0A2M9G1P3</accession>
<keyword evidence="1" id="KW-0560">Oxidoreductase</keyword>
<dbReference type="InterPro" id="IPR036291">
    <property type="entry name" value="NAD(P)-bd_dom_sf"/>
</dbReference>
<dbReference type="InterPro" id="IPR020843">
    <property type="entry name" value="ER"/>
</dbReference>
<dbReference type="Proteomes" id="UP000229498">
    <property type="component" value="Unassembled WGS sequence"/>
</dbReference>
<proteinExistence type="predicted"/>
<dbReference type="Pfam" id="PF00107">
    <property type="entry name" value="ADH_zinc_N"/>
    <property type="match status" value="1"/>
</dbReference>
<dbReference type="FunFam" id="3.40.50.720:FF:000121">
    <property type="entry name" value="Prostaglandin reductase 2"/>
    <property type="match status" value="1"/>
</dbReference>
<reference evidence="3 4" key="1">
    <citation type="submission" date="2017-11" db="EMBL/GenBank/DDBJ databases">
        <title>Draft genome sequence of Rhizobiales bacterium SY3-13.</title>
        <authorList>
            <person name="Sun C."/>
        </authorList>
    </citation>
    <scope>NUCLEOTIDE SEQUENCE [LARGE SCALE GENOMIC DNA]</scope>
    <source>
        <strain evidence="3 4">SY3-13</strain>
    </source>
</reference>
<dbReference type="SUPFAM" id="SSF51735">
    <property type="entry name" value="NAD(P)-binding Rossmann-fold domains"/>
    <property type="match status" value="1"/>
</dbReference>
<dbReference type="GO" id="GO:0016628">
    <property type="term" value="F:oxidoreductase activity, acting on the CH-CH group of donors, NAD or NADP as acceptor"/>
    <property type="evidence" value="ECO:0007669"/>
    <property type="project" value="InterPro"/>
</dbReference>
<evidence type="ECO:0000256" key="1">
    <source>
        <dbReference type="ARBA" id="ARBA00023002"/>
    </source>
</evidence>
<dbReference type="OrthoDB" id="9805663at2"/>
<dbReference type="Pfam" id="PF16884">
    <property type="entry name" value="ADH_N_2"/>
    <property type="match status" value="1"/>
</dbReference>
<gene>
    <name evidence="3" type="ORF">CVT23_11340</name>
</gene>
<evidence type="ECO:0000259" key="2">
    <source>
        <dbReference type="SMART" id="SM00829"/>
    </source>
</evidence>
<dbReference type="SMART" id="SM00829">
    <property type="entry name" value="PKS_ER"/>
    <property type="match status" value="1"/>
</dbReference>
<protein>
    <submittedName>
        <fullName evidence="3">NADP-dependent oxidoreductase</fullName>
    </submittedName>
</protein>
<keyword evidence="4" id="KW-1185">Reference proteome</keyword>
<dbReference type="InterPro" id="IPR011032">
    <property type="entry name" value="GroES-like_sf"/>
</dbReference>
<organism evidence="3 4">
    <name type="scientific">Minwuia thermotolerans</name>
    <dbReference type="NCBI Taxonomy" id="2056226"/>
    <lineage>
        <taxon>Bacteria</taxon>
        <taxon>Pseudomonadati</taxon>
        <taxon>Pseudomonadota</taxon>
        <taxon>Alphaproteobacteria</taxon>
        <taxon>Minwuiales</taxon>
        <taxon>Minwuiaceae</taxon>
        <taxon>Minwuia</taxon>
    </lineage>
</organism>
<sequence>MTITNRRVIFEKRPEGWVSEDCFRVEDAPVPELGDGDVLVRNIYMSVDPYMRGRMNDEKSYTAGFALGKVMQCGAVGEIAESRNPKFEAGQIVTGMLNWETHTVVPGGAGIVRIDPALAPLPYFLGILGMPGFTAWYGLLKIGEPKAGETVYVSAASGAVGQVVGQIAKLKGCRVVGSAGDDAKCKWCVEGCGFDACFNYKTVDSVEDALKQHCPHGIDIYFENVGGRMLDAVLTRLNPFSRIALCGMISQYNLKQPEGIHNVRSLLVNKVKLQGFIISDHFDLQPEFMRDVGGWLKDGKLTYRVDVADGIDNAPKAFIGMLKGENFGKQVVKLGDDPYQA</sequence>